<organism evidence="1 2">
    <name type="scientific">Pedobacter hiemivivus</name>
    <dbReference type="NCBI Taxonomy" id="2530454"/>
    <lineage>
        <taxon>Bacteria</taxon>
        <taxon>Pseudomonadati</taxon>
        <taxon>Bacteroidota</taxon>
        <taxon>Sphingobacteriia</taxon>
        <taxon>Sphingobacteriales</taxon>
        <taxon>Sphingobacteriaceae</taxon>
        <taxon>Pedobacter</taxon>
    </lineage>
</organism>
<accession>A0A4R0ML74</accession>
<proteinExistence type="predicted"/>
<reference evidence="1 2" key="1">
    <citation type="submission" date="2019-02" db="EMBL/GenBank/DDBJ databases">
        <title>Pedobacter sp. RP-3-8 sp. nov., isolated from Arctic soil.</title>
        <authorList>
            <person name="Dahal R.H."/>
        </authorList>
    </citation>
    <scope>NUCLEOTIDE SEQUENCE [LARGE SCALE GENOMIC DNA]</scope>
    <source>
        <strain evidence="1 2">RP-3-8</strain>
    </source>
</reference>
<dbReference type="EMBL" id="SJSM01000024">
    <property type="protein sequence ID" value="TCC87157.1"/>
    <property type="molecule type" value="Genomic_DNA"/>
</dbReference>
<gene>
    <name evidence="1" type="ORF">EZ444_22960</name>
</gene>
<dbReference type="Proteomes" id="UP000291117">
    <property type="component" value="Unassembled WGS sequence"/>
</dbReference>
<evidence type="ECO:0000313" key="2">
    <source>
        <dbReference type="Proteomes" id="UP000291117"/>
    </source>
</evidence>
<sequence>MILLTLFCASCKKEHKTSISFYYWKQNFQLSKGQTDILTETNSKKLYIRFFDIKWNTKAQKPYPEAIINFRQQSPSLDIIPVVFITNQTFEKLDQQGVDSLAIKCNELLKNLSVRQKINCKTIQIDCDWTVGTKDKYFNFLHSLRALSKKTLEVTIRLHQVKYQFKTGIPPVDRGVLMFYNIGKLSADLKEPNSIYNTQTAEKYVGSLNNYLLPLDIALPVFSWALQIRANKVIQVYGKIGRTELSNAQNFSPTAQKDIYRAVRNFFTGGIYIKTGDLFKLEEIDKALLKQAAVQLAAHLKKNEKRTIIYYELGNLNLSAFKAKDFEEISTYF</sequence>
<dbReference type="OrthoDB" id="634553at2"/>
<name>A0A4R0ML74_9SPHI</name>
<dbReference type="AlphaFoldDB" id="A0A4R0ML74"/>
<keyword evidence="2" id="KW-1185">Reference proteome</keyword>
<evidence type="ECO:0000313" key="1">
    <source>
        <dbReference type="EMBL" id="TCC87157.1"/>
    </source>
</evidence>
<comment type="caution">
    <text evidence="1">The sequence shown here is derived from an EMBL/GenBank/DDBJ whole genome shotgun (WGS) entry which is preliminary data.</text>
</comment>
<protein>
    <submittedName>
        <fullName evidence="1">Uncharacterized protein</fullName>
    </submittedName>
</protein>